<accession>A0AAD9AQF0</accession>
<dbReference type="AlphaFoldDB" id="A0AAD9AQF0"/>
<feature type="compositionally biased region" description="Basic and acidic residues" evidence="1">
    <location>
        <begin position="30"/>
        <end position="40"/>
    </location>
</feature>
<evidence type="ECO:0000256" key="1">
    <source>
        <dbReference type="SAM" id="MobiDB-lite"/>
    </source>
</evidence>
<comment type="caution">
    <text evidence="2">The sequence shown here is derived from an EMBL/GenBank/DDBJ whole genome shotgun (WGS) entry which is preliminary data.</text>
</comment>
<organism evidence="2 3">
    <name type="scientific">Colletotrichum chrysophilum</name>
    <dbReference type="NCBI Taxonomy" id="1836956"/>
    <lineage>
        <taxon>Eukaryota</taxon>
        <taxon>Fungi</taxon>
        <taxon>Dikarya</taxon>
        <taxon>Ascomycota</taxon>
        <taxon>Pezizomycotina</taxon>
        <taxon>Sordariomycetes</taxon>
        <taxon>Hypocreomycetidae</taxon>
        <taxon>Glomerellales</taxon>
        <taxon>Glomerellaceae</taxon>
        <taxon>Colletotrichum</taxon>
        <taxon>Colletotrichum gloeosporioides species complex</taxon>
    </lineage>
</organism>
<dbReference type="EMBL" id="JAQOWY010000082">
    <property type="protein sequence ID" value="KAK1852118.1"/>
    <property type="molecule type" value="Genomic_DNA"/>
</dbReference>
<evidence type="ECO:0000313" key="2">
    <source>
        <dbReference type="EMBL" id="KAK1852118.1"/>
    </source>
</evidence>
<proteinExistence type="predicted"/>
<name>A0AAD9AQF0_9PEZI</name>
<dbReference type="Proteomes" id="UP001243330">
    <property type="component" value="Unassembled WGS sequence"/>
</dbReference>
<sequence>MNAWVPPQATETQREREKHSQTGGETYGPKTRETDKDSGR</sequence>
<reference evidence="2" key="1">
    <citation type="submission" date="2023-01" db="EMBL/GenBank/DDBJ databases">
        <title>Colletotrichum chrysophilum M932 genome sequence.</title>
        <authorList>
            <person name="Baroncelli R."/>
        </authorList>
    </citation>
    <scope>NUCLEOTIDE SEQUENCE</scope>
    <source>
        <strain evidence="2">M932</strain>
    </source>
</reference>
<gene>
    <name evidence="2" type="ORF">CCHR01_05270</name>
</gene>
<keyword evidence="3" id="KW-1185">Reference proteome</keyword>
<protein>
    <submittedName>
        <fullName evidence="2">Uncharacterized protein</fullName>
    </submittedName>
</protein>
<feature type="region of interest" description="Disordered" evidence="1">
    <location>
        <begin position="1"/>
        <end position="40"/>
    </location>
</feature>
<evidence type="ECO:0000313" key="3">
    <source>
        <dbReference type="Proteomes" id="UP001243330"/>
    </source>
</evidence>